<gene>
    <name evidence="1" type="ORF">DX873_08130</name>
</gene>
<protein>
    <submittedName>
        <fullName evidence="1">Uncharacterized protein</fullName>
    </submittedName>
</protein>
<dbReference type="Pfam" id="PF26622">
    <property type="entry name" value="DUF8199"/>
    <property type="match status" value="1"/>
</dbReference>
<reference evidence="1 2" key="1">
    <citation type="submission" date="2018-08" db="EMBL/GenBank/DDBJ databases">
        <title>Muricauda nanhaiensis sp. nov., isolated from seawater of the South China Sea.</title>
        <authorList>
            <person name="Dang Y."/>
        </authorList>
    </citation>
    <scope>NUCLEOTIDE SEQUENCE [LARGE SCALE GENOMIC DNA]</scope>
    <source>
        <strain evidence="1 2">SM1704</strain>
    </source>
</reference>
<proteinExistence type="predicted"/>
<dbReference type="EMBL" id="QTJX01000002">
    <property type="protein sequence ID" value="RDY59351.1"/>
    <property type="molecule type" value="Genomic_DNA"/>
</dbReference>
<name>A0A371JPD8_9FLAO</name>
<keyword evidence="2" id="KW-1185">Reference proteome</keyword>
<dbReference type="Proteomes" id="UP000261828">
    <property type="component" value="Unassembled WGS sequence"/>
</dbReference>
<dbReference type="AlphaFoldDB" id="A0A371JPD8"/>
<accession>A0A371JPD8</accession>
<dbReference type="InterPro" id="IPR058512">
    <property type="entry name" value="DUF8199"/>
</dbReference>
<evidence type="ECO:0000313" key="1">
    <source>
        <dbReference type="EMBL" id="RDY59351.1"/>
    </source>
</evidence>
<organism evidence="1 2">
    <name type="scientific">Flagellimonas nanhaiensis</name>
    <dbReference type="NCBI Taxonomy" id="2292706"/>
    <lineage>
        <taxon>Bacteria</taxon>
        <taxon>Pseudomonadati</taxon>
        <taxon>Bacteroidota</taxon>
        <taxon>Flavobacteriia</taxon>
        <taxon>Flavobacteriales</taxon>
        <taxon>Flavobacteriaceae</taxon>
        <taxon>Flagellimonas</taxon>
    </lineage>
</organism>
<dbReference type="InterPro" id="IPR058060">
    <property type="entry name" value="HYC_CC_PP"/>
</dbReference>
<dbReference type="OrthoDB" id="1493875at2"/>
<dbReference type="NCBIfam" id="NF047658">
    <property type="entry name" value="HYC_CC_PP"/>
    <property type="match status" value="1"/>
</dbReference>
<sequence length="120" mass="13696">MVLFSTVSWTVDKHLCMGRVMDISFFAHAEDCGMEEAATAMGEELEIPCCDDESFTLQGQDDLKLSWNDLDLEQQTFLVTFAQSYLDLYTPLEELPVPNEKYPPPILVRDVQVLDQVFLI</sequence>
<comment type="caution">
    <text evidence="1">The sequence shown here is derived from an EMBL/GenBank/DDBJ whole genome shotgun (WGS) entry which is preliminary data.</text>
</comment>
<evidence type="ECO:0000313" key="2">
    <source>
        <dbReference type="Proteomes" id="UP000261828"/>
    </source>
</evidence>